<evidence type="ECO:0000313" key="2">
    <source>
        <dbReference type="EMBL" id="PQJ71940.1"/>
    </source>
</evidence>
<keyword evidence="3" id="KW-1185">Reference proteome</keyword>
<evidence type="ECO:0000313" key="3">
    <source>
        <dbReference type="Proteomes" id="UP000247345"/>
    </source>
</evidence>
<accession>A0A2P6CAM2</accession>
<keyword evidence="1" id="KW-0472">Membrane</keyword>
<dbReference type="Proteomes" id="UP000247345">
    <property type="component" value="Unassembled WGS sequence"/>
</dbReference>
<dbReference type="RefSeq" id="WP_105047594.1">
    <property type="nucleotide sequence ID" value="NZ_CP150661.1"/>
</dbReference>
<feature type="transmembrane region" description="Helical" evidence="1">
    <location>
        <begin position="84"/>
        <end position="108"/>
    </location>
</feature>
<dbReference type="AlphaFoldDB" id="A0A2P6CAM2"/>
<dbReference type="EMBL" id="MSCK01000001">
    <property type="protein sequence ID" value="PQJ71940.1"/>
    <property type="molecule type" value="Genomic_DNA"/>
</dbReference>
<sequence length="137" mass="15827">MKVKMLPNWCKKLGLAVFFIGFIISGFKGFMDGLTASTSNTSTFDFFENLCSKSVLHLFEVLAIIGMVIYMFSKEKVEDDYINILRLESFQLTSLIGLLITITSYIAYGNLNLNLDYFINLYLMFYLIIFAIKKRNY</sequence>
<keyword evidence="1" id="KW-0812">Transmembrane</keyword>
<feature type="transmembrane region" description="Helical" evidence="1">
    <location>
        <begin position="55"/>
        <end position="72"/>
    </location>
</feature>
<keyword evidence="1" id="KW-1133">Transmembrane helix</keyword>
<protein>
    <submittedName>
        <fullName evidence="2">Uncharacterized protein</fullName>
    </submittedName>
</protein>
<organism evidence="2 3">
    <name type="scientific">Polaribacter butkevichii</name>
    <dbReference type="NCBI Taxonomy" id="218490"/>
    <lineage>
        <taxon>Bacteria</taxon>
        <taxon>Pseudomonadati</taxon>
        <taxon>Bacteroidota</taxon>
        <taxon>Flavobacteriia</taxon>
        <taxon>Flavobacteriales</taxon>
        <taxon>Flavobacteriaceae</taxon>
    </lineage>
</organism>
<feature type="transmembrane region" description="Helical" evidence="1">
    <location>
        <begin position="114"/>
        <end position="132"/>
    </location>
</feature>
<gene>
    <name evidence="2" type="ORF">BTO14_01135</name>
</gene>
<proteinExistence type="predicted"/>
<dbReference type="OrthoDB" id="894278at2"/>
<evidence type="ECO:0000256" key="1">
    <source>
        <dbReference type="SAM" id="Phobius"/>
    </source>
</evidence>
<comment type="caution">
    <text evidence="2">The sequence shown here is derived from an EMBL/GenBank/DDBJ whole genome shotgun (WGS) entry which is preliminary data.</text>
</comment>
<name>A0A2P6CAM2_9FLAO</name>
<reference evidence="2 3" key="1">
    <citation type="submission" date="2016-12" db="EMBL/GenBank/DDBJ databases">
        <title>Trade-off between light-utilization and light-protection in marine flavobacteria.</title>
        <authorList>
            <person name="Kumagai Y."/>
            <person name="Yoshizawa S."/>
            <person name="Kogure K."/>
            <person name="Iwasaki W."/>
        </authorList>
    </citation>
    <scope>NUCLEOTIDE SEQUENCE [LARGE SCALE GENOMIC DNA]</scope>
    <source>
        <strain evidence="2 3">KCTC 12100</strain>
    </source>
</reference>